<evidence type="ECO:0000313" key="2">
    <source>
        <dbReference type="EMBL" id="MFM1525337.1"/>
    </source>
</evidence>
<accession>A0ABW9F7B3</accession>
<keyword evidence="1" id="KW-0472">Membrane</keyword>
<dbReference type="RefSeq" id="WP_408126801.1">
    <property type="nucleotide sequence ID" value="NZ_JBFNFH010000016.1"/>
</dbReference>
<dbReference type="InterPro" id="IPR047199">
    <property type="entry name" value="CorA-like"/>
</dbReference>
<dbReference type="EMBL" id="JBFNFH010000016">
    <property type="protein sequence ID" value="MFM1525337.1"/>
    <property type="molecule type" value="Genomic_DNA"/>
</dbReference>
<keyword evidence="1" id="KW-1133">Transmembrane helix</keyword>
<dbReference type="InterPro" id="IPR002523">
    <property type="entry name" value="MgTranspt_CorA/ZnTranspt_ZntB"/>
</dbReference>
<sequence>MINKYSIIEKKIEKYNENSNFKWIEMIHPNNQEIEEIYTTYNLPKDYITDITDKYKLPRTEGLDDDSPNLLILNYPIKMSNTENHPNAFWYLILISFRLSFAIIYLLKKNDYL</sequence>
<dbReference type="SUPFAM" id="SSF143865">
    <property type="entry name" value="CorA soluble domain-like"/>
    <property type="match status" value="1"/>
</dbReference>
<feature type="transmembrane region" description="Helical" evidence="1">
    <location>
        <begin position="88"/>
        <end position="107"/>
    </location>
</feature>
<evidence type="ECO:0000256" key="1">
    <source>
        <dbReference type="SAM" id="Phobius"/>
    </source>
</evidence>
<keyword evidence="1" id="KW-0812">Transmembrane</keyword>
<dbReference type="PANTHER" id="PTHR47891">
    <property type="entry name" value="TRANSPORTER-RELATED"/>
    <property type="match status" value="1"/>
</dbReference>
<dbReference type="Gene3D" id="3.30.460.20">
    <property type="entry name" value="CorA soluble domain-like"/>
    <property type="match status" value="1"/>
</dbReference>
<gene>
    <name evidence="2" type="ORF">ABGF40_06560</name>
</gene>
<comment type="caution">
    <text evidence="2">The sequence shown here is derived from an EMBL/GenBank/DDBJ whole genome shotgun (WGS) entry which is preliminary data.</text>
</comment>
<dbReference type="PANTHER" id="PTHR47891:SF2">
    <property type="entry name" value="MAGNESIUM AND COBALT TRANSPORTER"/>
    <property type="match status" value="1"/>
</dbReference>
<evidence type="ECO:0000313" key="3">
    <source>
        <dbReference type="Proteomes" id="UP001629536"/>
    </source>
</evidence>
<proteinExistence type="predicted"/>
<name>A0ABW9F7B3_9FIRM</name>
<protein>
    <submittedName>
        <fullName evidence="2">CorA family divalent cation transporter</fullName>
    </submittedName>
</protein>
<dbReference type="InterPro" id="IPR045861">
    <property type="entry name" value="CorA_cytoplasmic_dom"/>
</dbReference>
<organism evidence="2 3">
    <name type="scientific">Helcococcus bovis</name>
    <dbReference type="NCBI Taxonomy" id="3153252"/>
    <lineage>
        <taxon>Bacteria</taxon>
        <taxon>Bacillati</taxon>
        <taxon>Bacillota</taxon>
        <taxon>Tissierellia</taxon>
        <taxon>Tissierellales</taxon>
        <taxon>Peptoniphilaceae</taxon>
        <taxon>Helcococcus</taxon>
    </lineage>
</organism>
<dbReference type="Proteomes" id="UP001629536">
    <property type="component" value="Unassembled WGS sequence"/>
</dbReference>
<keyword evidence="3" id="KW-1185">Reference proteome</keyword>
<reference evidence="2 3" key="1">
    <citation type="journal article" date="2024" name="Front. Microbiol.">
        <title>Pangenomic and biochemical analyses of Helcococcus ovis reveal widespread tetracycline resistance and a novel bacterial species, Helcococcus bovis.</title>
        <authorList>
            <person name="Cunha F."/>
            <person name="Zhai Y."/>
            <person name="Casaro S."/>
            <person name="Jones K.L."/>
            <person name="Hernandez M."/>
            <person name="Bisinotto R.S."/>
            <person name="Kariyawasam S."/>
            <person name="Brown M.B."/>
            <person name="Phillips A."/>
            <person name="Jeong K.C."/>
            <person name="Galvao K.N."/>
        </authorList>
    </citation>
    <scope>NUCLEOTIDE SEQUENCE [LARGE SCALE GENOMIC DNA]</scope>
    <source>
        <strain evidence="2 3">KG197</strain>
    </source>
</reference>
<dbReference type="Pfam" id="PF01544">
    <property type="entry name" value="CorA"/>
    <property type="match status" value="1"/>
</dbReference>